<organism evidence="4 5">
    <name type="scientific">Heterodera trifolii</name>
    <dbReference type="NCBI Taxonomy" id="157864"/>
    <lineage>
        <taxon>Eukaryota</taxon>
        <taxon>Metazoa</taxon>
        <taxon>Ecdysozoa</taxon>
        <taxon>Nematoda</taxon>
        <taxon>Chromadorea</taxon>
        <taxon>Rhabditida</taxon>
        <taxon>Tylenchina</taxon>
        <taxon>Tylenchomorpha</taxon>
        <taxon>Tylenchoidea</taxon>
        <taxon>Heteroderidae</taxon>
        <taxon>Heteroderinae</taxon>
        <taxon>Heterodera</taxon>
    </lineage>
</organism>
<keyword evidence="5" id="KW-1185">Reference proteome</keyword>
<dbReference type="CDD" id="cd01099">
    <property type="entry name" value="PAN_AP_HGF"/>
    <property type="match status" value="2"/>
</dbReference>
<dbReference type="SUPFAM" id="SSF57414">
    <property type="entry name" value="Hairpin loop containing domain-like"/>
    <property type="match status" value="3"/>
</dbReference>
<dbReference type="PANTHER" id="PTHR47327:SF4">
    <property type="entry name" value="APPLE DOMAIN-CONTAINING PROTEIN-RELATED"/>
    <property type="match status" value="1"/>
</dbReference>
<dbReference type="AlphaFoldDB" id="A0ABD2LPB0"/>
<dbReference type="Pfam" id="PF00024">
    <property type="entry name" value="PAN_1"/>
    <property type="match status" value="2"/>
</dbReference>
<dbReference type="Gene3D" id="3.50.4.10">
    <property type="entry name" value="Hepatocyte Growth Factor"/>
    <property type="match status" value="3"/>
</dbReference>
<feature type="compositionally biased region" description="Acidic residues" evidence="1">
    <location>
        <begin position="277"/>
        <end position="289"/>
    </location>
</feature>
<protein>
    <recommendedName>
        <fullName evidence="3">Apple domain-containing protein</fullName>
    </recommendedName>
</protein>
<dbReference type="InterPro" id="IPR003609">
    <property type="entry name" value="Pan_app"/>
</dbReference>
<dbReference type="InterPro" id="IPR052774">
    <property type="entry name" value="Celegans_DevNeuronal_Protein"/>
</dbReference>
<dbReference type="PANTHER" id="PTHR47327">
    <property type="entry name" value="FI18240P1-RELATED"/>
    <property type="match status" value="1"/>
</dbReference>
<feature type="region of interest" description="Disordered" evidence="1">
    <location>
        <begin position="254"/>
        <end position="329"/>
    </location>
</feature>
<feature type="domain" description="Apple" evidence="3">
    <location>
        <begin position="443"/>
        <end position="533"/>
    </location>
</feature>
<evidence type="ECO:0000313" key="5">
    <source>
        <dbReference type="Proteomes" id="UP001620626"/>
    </source>
</evidence>
<feature type="domain" description="Apple" evidence="3">
    <location>
        <begin position="129"/>
        <end position="208"/>
    </location>
</feature>
<feature type="compositionally biased region" description="Basic and acidic residues" evidence="1">
    <location>
        <begin position="319"/>
        <end position="329"/>
    </location>
</feature>
<keyword evidence="2" id="KW-0732">Signal</keyword>
<dbReference type="PROSITE" id="PS50948">
    <property type="entry name" value="PAN"/>
    <property type="match status" value="3"/>
</dbReference>
<proteinExistence type="predicted"/>
<reference evidence="4 5" key="1">
    <citation type="submission" date="2024-10" db="EMBL/GenBank/DDBJ databases">
        <authorList>
            <person name="Kim D."/>
        </authorList>
    </citation>
    <scope>NUCLEOTIDE SEQUENCE [LARGE SCALE GENOMIC DNA]</scope>
    <source>
        <strain evidence="4">BH-2024</strain>
    </source>
</reference>
<feature type="compositionally biased region" description="Basic and acidic residues" evidence="1">
    <location>
        <begin position="300"/>
        <end position="309"/>
    </location>
</feature>
<name>A0ABD2LPB0_9BILA</name>
<evidence type="ECO:0000256" key="2">
    <source>
        <dbReference type="SAM" id="SignalP"/>
    </source>
</evidence>
<feature type="chain" id="PRO_5044813001" description="Apple domain-containing protein" evidence="2">
    <location>
        <begin position="28"/>
        <end position="704"/>
    </location>
</feature>
<accession>A0ABD2LPB0</accession>
<comment type="caution">
    <text evidence="4">The sequence shown here is derived from an EMBL/GenBank/DDBJ whole genome shotgun (WGS) entry which is preliminary data.</text>
</comment>
<feature type="compositionally biased region" description="Basic and acidic residues" evidence="1">
    <location>
        <begin position="665"/>
        <end position="678"/>
    </location>
</feature>
<gene>
    <name evidence="4" type="ORF">niasHT_007485</name>
</gene>
<sequence length="704" mass="77724">MPFSSPRCSLLLPPLFLLLLSVRFCRCPSSNLSSPRPFLMSRSLLRVHPPLFSPSNGRRHKAVPTFASSPPSPAPPIGRLKPNLAVYNYAAAGSATAVLSDQWTNNETGEELLGKGQMLATLPDLSDPCFRRYANSIIVNAQPFERRSSISLINCKVQCLRSPVGLYSCRSFVYDNLNQVCDLFAHVGDQSPAKLLRFKTRDYFEPTSAIHCAIDENGNPRGTVAVPLSAAMAPTPVPLTTDISISKASLSFTDGPPSIVPPRQPTSVAPATATGELSEEAEEEEEENDGQQLATMSSTSKREEDEQGKKRNGAATGEQQKERECTEKQMPRFLRTADFELFGFDEFRVGNVRGVEECVNSCNTKRASNGMPIKCYSFEFTAARSECIFAAELAVPLGTFWNFLKIKFIHGIFLSPGNGQLRQKSGTDYFERICVDKQLANQCQPSVVPGFRRFPQMILVGFAETVVDSPSLQECFDNCLNSRQLYGFACSSGMFYFEEPQLNCILNTEDRTSQPELFTAETSDLVDYFETGCSGGNRTNGEAKAKKHKEQQRRRSGGGAMAKQEDFVGPKRRQNEAVVPKVMMMGSSSASFPPSRSFVSPPPTVAMAPSFSASAGAIWTGWTRCTGKSRWTTIGTQMRQKICGGARLCGTEERQCNLARTRKRQREEMGVPRGESRRRNLNAAKHSKRGISATTTTPFHRRQL</sequence>
<evidence type="ECO:0000259" key="3">
    <source>
        <dbReference type="PROSITE" id="PS50948"/>
    </source>
</evidence>
<evidence type="ECO:0000313" key="4">
    <source>
        <dbReference type="EMBL" id="KAL3117082.1"/>
    </source>
</evidence>
<feature type="domain" description="Apple" evidence="3">
    <location>
        <begin position="325"/>
        <end position="434"/>
    </location>
</feature>
<feature type="compositionally biased region" description="Basic residues" evidence="1">
    <location>
        <begin position="545"/>
        <end position="556"/>
    </location>
</feature>
<feature type="region of interest" description="Disordered" evidence="1">
    <location>
        <begin position="537"/>
        <end position="564"/>
    </location>
</feature>
<dbReference type="EMBL" id="JBICBT010000334">
    <property type="protein sequence ID" value="KAL3117082.1"/>
    <property type="molecule type" value="Genomic_DNA"/>
</dbReference>
<feature type="region of interest" description="Disordered" evidence="1">
    <location>
        <begin position="661"/>
        <end position="704"/>
    </location>
</feature>
<feature type="compositionally biased region" description="Polar residues" evidence="1">
    <location>
        <begin position="290"/>
        <end position="299"/>
    </location>
</feature>
<evidence type="ECO:0000256" key="1">
    <source>
        <dbReference type="SAM" id="MobiDB-lite"/>
    </source>
</evidence>
<dbReference type="SMART" id="SM00473">
    <property type="entry name" value="PAN_AP"/>
    <property type="match status" value="3"/>
</dbReference>
<feature type="signal peptide" evidence="2">
    <location>
        <begin position="1"/>
        <end position="27"/>
    </location>
</feature>
<dbReference type="Proteomes" id="UP001620626">
    <property type="component" value="Unassembled WGS sequence"/>
</dbReference>